<sequence>MLHISSVSFLLVYEGRMKPARSSDDEPDVIDLTKCYNHQGILTFSIPPPSPFADNQFQSQMMFYQNDDEHQSNAIMTWSVPTEQGSLSYRINNNEHPTFNIANDRQTTQTTSKWRRALNKLLRRRKFVERKQVNPVNVNHVYNFGSGKITEVNTLTLRSNNQKRVHWFDDEENQINQCYYFTEQLQSFVQLIIDGKDSEDDFDKCQLALDQLQSIGNYREIKEEFEELIRLSHSRDTNRLIQQEKYIESLVSRMTVFSA</sequence>
<gene>
    <name evidence="1" type="ORF">EDS130_LOCUS1889</name>
</gene>
<reference evidence="1" key="1">
    <citation type="submission" date="2021-02" db="EMBL/GenBank/DDBJ databases">
        <authorList>
            <person name="Nowell W R."/>
        </authorList>
    </citation>
    <scope>NUCLEOTIDE SEQUENCE</scope>
</reference>
<protein>
    <submittedName>
        <fullName evidence="1">Uncharacterized protein</fullName>
    </submittedName>
</protein>
<evidence type="ECO:0000313" key="1">
    <source>
        <dbReference type="EMBL" id="CAF0743641.1"/>
    </source>
</evidence>
<dbReference type="OrthoDB" id="9997580at2759"/>
<dbReference type="EMBL" id="CAJNOJ010000004">
    <property type="protein sequence ID" value="CAF0743641.1"/>
    <property type="molecule type" value="Genomic_DNA"/>
</dbReference>
<accession>A0A813NW45</accession>
<comment type="caution">
    <text evidence="1">The sequence shown here is derived from an EMBL/GenBank/DDBJ whole genome shotgun (WGS) entry which is preliminary data.</text>
</comment>
<organism evidence="1 2">
    <name type="scientific">Adineta ricciae</name>
    <name type="common">Rotifer</name>
    <dbReference type="NCBI Taxonomy" id="249248"/>
    <lineage>
        <taxon>Eukaryota</taxon>
        <taxon>Metazoa</taxon>
        <taxon>Spiralia</taxon>
        <taxon>Gnathifera</taxon>
        <taxon>Rotifera</taxon>
        <taxon>Eurotatoria</taxon>
        <taxon>Bdelloidea</taxon>
        <taxon>Adinetida</taxon>
        <taxon>Adinetidae</taxon>
        <taxon>Adineta</taxon>
    </lineage>
</organism>
<dbReference type="Proteomes" id="UP000663852">
    <property type="component" value="Unassembled WGS sequence"/>
</dbReference>
<name>A0A813NW45_ADIRI</name>
<proteinExistence type="predicted"/>
<evidence type="ECO:0000313" key="2">
    <source>
        <dbReference type="Proteomes" id="UP000663852"/>
    </source>
</evidence>
<dbReference type="AlphaFoldDB" id="A0A813NW45"/>